<keyword evidence="2 6" id="KW-0560">Oxidoreductase</keyword>
<evidence type="ECO:0000313" key="6">
    <source>
        <dbReference type="EMBL" id="WQH12186.1"/>
    </source>
</evidence>
<dbReference type="Gene3D" id="3.40.605.10">
    <property type="entry name" value="Aldehyde Dehydrogenase, Chain A, domain 1"/>
    <property type="match status" value="1"/>
</dbReference>
<name>A0ABZ0YJQ1_9GAMM</name>
<evidence type="ECO:0000256" key="1">
    <source>
        <dbReference type="ARBA" id="ARBA00013048"/>
    </source>
</evidence>
<dbReference type="GO" id="GO:0016491">
    <property type="term" value="F:oxidoreductase activity"/>
    <property type="evidence" value="ECO:0007669"/>
    <property type="project" value="UniProtKB-KW"/>
</dbReference>
<dbReference type="RefSeq" id="WP_223288505.1">
    <property type="nucleotide sequence ID" value="NZ_CP140255.1"/>
</dbReference>
<sequence length="500" mass="54060">MQTLSHYLNGQLSTGQSQRTSPVYNPATGEQSAQVALATVDETREAVRIADEAFVAWSKTSPLKRSRILFKFKALVEEHTDELARLISSEHGKVFSDAKGEVTRGLEVVEFACGIPHLQKGEHSMNVGTGVDSYSMMQPLGVCVGISPFNFPAMVPMWMFPIALACGNTFVMKPSEKDPSTPLRLAELLKEAGLPDGVFNVVNGDKEAVDVLLTDERVQAVSFVGSTPIAEYIYATASAHGKRVQALGGAKNHMVIMPDADLDQAVGALMGAAYGSAGERCMAISVAVPVGEETANRLREKLVAELDKLTVGPGLVDGPDNDMGPLITREHREKVAGYIQTGVDEGAELVVDCRQTTIDGAGDGYFIGGSLFDHVTPSMRIHSEEIFGPVLAIARVASFDEAVSMINAHEYGNGTAIFTRDGDAARQYCEQIQVGMVGVNVPIPVPMAFHSFGGWKRSLFGPLHMHGPDGVRFYTRMKTITQRWPSGIREETNHFTMPTM</sequence>
<dbReference type="InterPro" id="IPR016162">
    <property type="entry name" value="Ald_DH_N"/>
</dbReference>
<evidence type="ECO:0000256" key="2">
    <source>
        <dbReference type="ARBA" id="ARBA00023002"/>
    </source>
</evidence>
<dbReference type="CDD" id="cd07085">
    <property type="entry name" value="ALDH_F6_MMSDH"/>
    <property type="match status" value="1"/>
</dbReference>
<dbReference type="Proteomes" id="UP001324794">
    <property type="component" value="Chromosome"/>
</dbReference>
<evidence type="ECO:0000313" key="7">
    <source>
        <dbReference type="Proteomes" id="UP001324794"/>
    </source>
</evidence>
<reference evidence="6 7" key="1">
    <citation type="submission" date="2023-11" db="EMBL/GenBank/DDBJ databases">
        <title>MicrobeMod: A computational toolkit for identifying prokaryotic methylation and restriction-modification with nanopore sequencing.</title>
        <authorList>
            <person name="Crits-Christoph A."/>
            <person name="Kang S.C."/>
            <person name="Lee H."/>
            <person name="Ostrov N."/>
        </authorList>
    </citation>
    <scope>NUCLEOTIDE SEQUENCE [LARGE SCALE GENOMIC DNA]</scope>
    <source>
        <strain evidence="6 7">ATCC BAA-805</strain>
    </source>
</reference>
<dbReference type="NCBIfam" id="TIGR01722">
    <property type="entry name" value="MMSDH"/>
    <property type="match status" value="1"/>
</dbReference>
<organism evidence="6 7">
    <name type="scientific">Vreelandella neptunia</name>
    <dbReference type="NCBI Taxonomy" id="115551"/>
    <lineage>
        <taxon>Bacteria</taxon>
        <taxon>Pseudomonadati</taxon>
        <taxon>Pseudomonadota</taxon>
        <taxon>Gammaproteobacteria</taxon>
        <taxon>Oceanospirillales</taxon>
        <taxon>Halomonadaceae</taxon>
        <taxon>Vreelandella</taxon>
    </lineage>
</organism>
<feature type="domain" description="Aldehyde dehydrogenase" evidence="5">
    <location>
        <begin position="16"/>
        <end position="480"/>
    </location>
</feature>
<dbReference type="EMBL" id="CP140255">
    <property type="protein sequence ID" value="WQH12186.1"/>
    <property type="molecule type" value="Genomic_DNA"/>
</dbReference>
<dbReference type="InterPro" id="IPR016163">
    <property type="entry name" value="Ald_DH_C"/>
</dbReference>
<accession>A0ABZ0YJQ1</accession>
<dbReference type="EC" id="1.2.1.27" evidence="1"/>
<dbReference type="PANTHER" id="PTHR43866">
    <property type="entry name" value="MALONATE-SEMIALDEHYDE DEHYDROGENASE"/>
    <property type="match status" value="1"/>
</dbReference>
<dbReference type="InterPro" id="IPR015590">
    <property type="entry name" value="Aldehyde_DH_dom"/>
</dbReference>
<dbReference type="Gene3D" id="3.40.309.10">
    <property type="entry name" value="Aldehyde Dehydrogenase, Chain A, domain 2"/>
    <property type="match status" value="1"/>
</dbReference>
<gene>
    <name evidence="6" type="ORF">SR894_18825</name>
</gene>
<keyword evidence="3" id="KW-0520">NAD</keyword>
<dbReference type="InterPro" id="IPR016160">
    <property type="entry name" value="Ald_DH_CS_CYS"/>
</dbReference>
<dbReference type="Pfam" id="PF00171">
    <property type="entry name" value="Aldedh"/>
    <property type="match status" value="1"/>
</dbReference>
<dbReference type="PANTHER" id="PTHR43866:SF4">
    <property type="entry name" value="MALONATE-SEMIALDEHYDE DEHYDROGENASE"/>
    <property type="match status" value="1"/>
</dbReference>
<evidence type="ECO:0000256" key="3">
    <source>
        <dbReference type="ARBA" id="ARBA00023027"/>
    </source>
</evidence>
<dbReference type="InterPro" id="IPR016161">
    <property type="entry name" value="Ald_DH/histidinol_DH"/>
</dbReference>
<evidence type="ECO:0000256" key="4">
    <source>
        <dbReference type="SAM" id="MobiDB-lite"/>
    </source>
</evidence>
<keyword evidence="7" id="KW-1185">Reference proteome</keyword>
<dbReference type="InterPro" id="IPR010061">
    <property type="entry name" value="MeMal-semiAld_DH"/>
</dbReference>
<protein>
    <recommendedName>
        <fullName evidence="1">methylmalonate-semialdehyde dehydrogenase (CoA acylating)</fullName>
        <ecNumber evidence="1">1.2.1.27</ecNumber>
    </recommendedName>
</protein>
<proteinExistence type="predicted"/>
<dbReference type="SUPFAM" id="SSF53720">
    <property type="entry name" value="ALDH-like"/>
    <property type="match status" value="1"/>
</dbReference>
<dbReference type="PROSITE" id="PS00070">
    <property type="entry name" value="ALDEHYDE_DEHYDR_CYS"/>
    <property type="match status" value="1"/>
</dbReference>
<feature type="region of interest" description="Disordered" evidence="4">
    <location>
        <begin position="1"/>
        <end position="29"/>
    </location>
</feature>
<evidence type="ECO:0000259" key="5">
    <source>
        <dbReference type="Pfam" id="PF00171"/>
    </source>
</evidence>